<dbReference type="SUPFAM" id="SSF88946">
    <property type="entry name" value="Sigma2 domain of RNA polymerase sigma factors"/>
    <property type="match status" value="1"/>
</dbReference>
<evidence type="ECO:0000313" key="7">
    <source>
        <dbReference type="EMBL" id="OFI32700.1"/>
    </source>
</evidence>
<dbReference type="InterPro" id="IPR013249">
    <property type="entry name" value="RNA_pol_sigma70_r4_t2"/>
</dbReference>
<dbReference type="OrthoDB" id="6689546at2"/>
<evidence type="ECO:0000256" key="2">
    <source>
        <dbReference type="ARBA" id="ARBA00023015"/>
    </source>
</evidence>
<dbReference type="InterPro" id="IPR039425">
    <property type="entry name" value="RNA_pol_sigma-70-like"/>
</dbReference>
<organism evidence="7 8">
    <name type="scientific">Alteromonas lipolytica</name>
    <dbReference type="NCBI Taxonomy" id="1856405"/>
    <lineage>
        <taxon>Bacteria</taxon>
        <taxon>Pseudomonadati</taxon>
        <taxon>Pseudomonadota</taxon>
        <taxon>Gammaproteobacteria</taxon>
        <taxon>Alteromonadales</taxon>
        <taxon>Alteromonadaceae</taxon>
        <taxon>Alteromonas/Salinimonas group</taxon>
        <taxon>Alteromonas</taxon>
    </lineage>
</organism>
<name>A0A1E8F9V7_9ALTE</name>
<dbReference type="InterPro" id="IPR014284">
    <property type="entry name" value="RNA_pol_sigma-70_dom"/>
</dbReference>
<dbReference type="SUPFAM" id="SSF88659">
    <property type="entry name" value="Sigma3 and sigma4 domains of RNA polymerase sigma factors"/>
    <property type="match status" value="1"/>
</dbReference>
<dbReference type="NCBIfam" id="TIGR02937">
    <property type="entry name" value="sigma70-ECF"/>
    <property type="match status" value="1"/>
</dbReference>
<keyword evidence="2" id="KW-0805">Transcription regulation</keyword>
<dbReference type="GO" id="GO:0003677">
    <property type="term" value="F:DNA binding"/>
    <property type="evidence" value="ECO:0007669"/>
    <property type="project" value="UniProtKB-KW"/>
</dbReference>
<dbReference type="Pfam" id="PF08281">
    <property type="entry name" value="Sigma70_r4_2"/>
    <property type="match status" value="1"/>
</dbReference>
<accession>A0A1E8F9V7</accession>
<keyword evidence="3" id="KW-0731">Sigma factor</keyword>
<dbReference type="EMBL" id="MJIC01000016">
    <property type="protein sequence ID" value="OFI32700.1"/>
    <property type="molecule type" value="Genomic_DNA"/>
</dbReference>
<dbReference type="InterPro" id="IPR013325">
    <property type="entry name" value="RNA_pol_sigma_r2"/>
</dbReference>
<dbReference type="GO" id="GO:0016987">
    <property type="term" value="F:sigma factor activity"/>
    <property type="evidence" value="ECO:0007669"/>
    <property type="project" value="UniProtKB-KW"/>
</dbReference>
<protein>
    <recommendedName>
        <fullName evidence="6">RNA polymerase sigma factor 70 region 4 type 2 domain-containing protein</fullName>
    </recommendedName>
</protein>
<dbReference type="GO" id="GO:0006352">
    <property type="term" value="P:DNA-templated transcription initiation"/>
    <property type="evidence" value="ECO:0007669"/>
    <property type="project" value="InterPro"/>
</dbReference>
<evidence type="ECO:0000259" key="6">
    <source>
        <dbReference type="Pfam" id="PF08281"/>
    </source>
</evidence>
<dbReference type="InterPro" id="IPR036388">
    <property type="entry name" value="WH-like_DNA-bd_sf"/>
</dbReference>
<keyword evidence="4" id="KW-0238">DNA-binding</keyword>
<dbReference type="Proteomes" id="UP000176037">
    <property type="component" value="Unassembled WGS sequence"/>
</dbReference>
<reference evidence="7 8" key="1">
    <citation type="submission" date="2016-09" db="EMBL/GenBank/DDBJ databases">
        <title>Alteromonas lipolytica, a new species isolated from sea water.</title>
        <authorList>
            <person name="Wu Y.-H."/>
            <person name="Cheng H."/>
            <person name="Xu X.-W."/>
        </authorList>
    </citation>
    <scope>NUCLEOTIDE SEQUENCE [LARGE SCALE GENOMIC DNA]</scope>
    <source>
        <strain evidence="7 8">JW12</strain>
    </source>
</reference>
<evidence type="ECO:0000256" key="3">
    <source>
        <dbReference type="ARBA" id="ARBA00023082"/>
    </source>
</evidence>
<sequence>MHNLDKKLTVFSVFVDCKSSLRNMVSKYLFHKGDVEDVLQETFTRTFAADQKDTIEYPKLYMFKTAKNLVQRENTKLTAKLTDYLDDDAIQSLPAQDTHPVETISAERQSELLLEALASLPEQCQKVTRLRILQDLSVKEIASQLDLSVSTTEKHLSKGFERCDNYVRQATENASTTVSESVQIMGLKSSVK</sequence>
<dbReference type="AlphaFoldDB" id="A0A1E8F9V7"/>
<dbReference type="CDD" id="cd00090">
    <property type="entry name" value="HTH_ARSR"/>
    <property type="match status" value="1"/>
</dbReference>
<evidence type="ECO:0000256" key="5">
    <source>
        <dbReference type="ARBA" id="ARBA00023163"/>
    </source>
</evidence>
<evidence type="ECO:0000313" key="8">
    <source>
        <dbReference type="Proteomes" id="UP000176037"/>
    </source>
</evidence>
<dbReference type="STRING" id="1856405.BFC17_05975"/>
<proteinExistence type="inferred from homology"/>
<feature type="domain" description="RNA polymerase sigma factor 70 region 4 type 2" evidence="6">
    <location>
        <begin position="111"/>
        <end position="163"/>
    </location>
</feature>
<comment type="similarity">
    <text evidence="1">Belongs to the sigma-70 factor family. ECF subfamily.</text>
</comment>
<dbReference type="PANTHER" id="PTHR43133">
    <property type="entry name" value="RNA POLYMERASE ECF-TYPE SIGMA FACTO"/>
    <property type="match status" value="1"/>
</dbReference>
<dbReference type="Gene3D" id="1.10.10.10">
    <property type="entry name" value="Winged helix-like DNA-binding domain superfamily/Winged helix DNA-binding domain"/>
    <property type="match status" value="1"/>
</dbReference>
<keyword evidence="5" id="KW-0804">Transcription</keyword>
<dbReference type="InterPro" id="IPR011991">
    <property type="entry name" value="ArsR-like_HTH"/>
</dbReference>
<evidence type="ECO:0000256" key="1">
    <source>
        <dbReference type="ARBA" id="ARBA00010641"/>
    </source>
</evidence>
<dbReference type="RefSeq" id="WP_070178228.1">
    <property type="nucleotide sequence ID" value="NZ_BMJR01000005.1"/>
</dbReference>
<gene>
    <name evidence="7" type="ORF">BFC17_05975</name>
</gene>
<evidence type="ECO:0000256" key="4">
    <source>
        <dbReference type="ARBA" id="ARBA00023125"/>
    </source>
</evidence>
<comment type="caution">
    <text evidence="7">The sequence shown here is derived from an EMBL/GenBank/DDBJ whole genome shotgun (WGS) entry which is preliminary data.</text>
</comment>
<keyword evidence="8" id="KW-1185">Reference proteome</keyword>
<dbReference type="InterPro" id="IPR013324">
    <property type="entry name" value="RNA_pol_sigma_r3/r4-like"/>
</dbReference>
<dbReference type="PANTHER" id="PTHR43133:SF8">
    <property type="entry name" value="RNA POLYMERASE SIGMA FACTOR HI_1459-RELATED"/>
    <property type="match status" value="1"/>
</dbReference>